<keyword evidence="2" id="KW-0812">Transmembrane</keyword>
<feature type="compositionally biased region" description="Basic and acidic residues" evidence="1">
    <location>
        <begin position="51"/>
        <end position="60"/>
    </location>
</feature>
<sequence length="121" mass="13204">MNECKTCSQHLITGSVVIESLIFFLYILVTFTAIGREIKTKCRYCKLGDGSGERSHDTEPRAGSPFGGRETRRTDPIIANIGVDIARRVTDQTSADQGTGHNTIHIHNLYVTGGSPTPVDI</sequence>
<protein>
    <submittedName>
        <fullName evidence="3">Uncharacterized protein</fullName>
    </submittedName>
</protein>
<name>A0ABD3X223_SINWO</name>
<gene>
    <name evidence="3" type="ORF">ACJMK2_032540</name>
</gene>
<feature type="transmembrane region" description="Helical" evidence="2">
    <location>
        <begin position="12"/>
        <end position="34"/>
    </location>
</feature>
<keyword evidence="2" id="KW-0472">Membrane</keyword>
<accession>A0ABD3X223</accession>
<comment type="caution">
    <text evidence="3">The sequence shown here is derived from an EMBL/GenBank/DDBJ whole genome shotgun (WGS) entry which is preliminary data.</text>
</comment>
<keyword evidence="4" id="KW-1185">Reference proteome</keyword>
<dbReference type="AlphaFoldDB" id="A0ABD3X223"/>
<evidence type="ECO:0000256" key="2">
    <source>
        <dbReference type="SAM" id="Phobius"/>
    </source>
</evidence>
<evidence type="ECO:0000313" key="3">
    <source>
        <dbReference type="EMBL" id="KAL3880292.1"/>
    </source>
</evidence>
<evidence type="ECO:0000256" key="1">
    <source>
        <dbReference type="SAM" id="MobiDB-lite"/>
    </source>
</evidence>
<proteinExistence type="predicted"/>
<reference evidence="3 4" key="1">
    <citation type="submission" date="2024-11" db="EMBL/GenBank/DDBJ databases">
        <title>Chromosome-level genome assembly of the freshwater bivalve Anodonta woodiana.</title>
        <authorList>
            <person name="Chen X."/>
        </authorList>
    </citation>
    <scope>NUCLEOTIDE SEQUENCE [LARGE SCALE GENOMIC DNA]</scope>
    <source>
        <strain evidence="3">MN2024</strain>
        <tissue evidence="3">Gills</tissue>
    </source>
</reference>
<evidence type="ECO:0000313" key="4">
    <source>
        <dbReference type="Proteomes" id="UP001634394"/>
    </source>
</evidence>
<feature type="region of interest" description="Disordered" evidence="1">
    <location>
        <begin position="49"/>
        <end position="73"/>
    </location>
</feature>
<keyword evidence="2" id="KW-1133">Transmembrane helix</keyword>
<dbReference type="Proteomes" id="UP001634394">
    <property type="component" value="Unassembled WGS sequence"/>
</dbReference>
<dbReference type="EMBL" id="JBJQND010000004">
    <property type="protein sequence ID" value="KAL3880292.1"/>
    <property type="molecule type" value="Genomic_DNA"/>
</dbReference>
<organism evidence="3 4">
    <name type="scientific">Sinanodonta woodiana</name>
    <name type="common">Chinese pond mussel</name>
    <name type="synonym">Anodonta woodiana</name>
    <dbReference type="NCBI Taxonomy" id="1069815"/>
    <lineage>
        <taxon>Eukaryota</taxon>
        <taxon>Metazoa</taxon>
        <taxon>Spiralia</taxon>
        <taxon>Lophotrochozoa</taxon>
        <taxon>Mollusca</taxon>
        <taxon>Bivalvia</taxon>
        <taxon>Autobranchia</taxon>
        <taxon>Heteroconchia</taxon>
        <taxon>Palaeoheterodonta</taxon>
        <taxon>Unionida</taxon>
        <taxon>Unionoidea</taxon>
        <taxon>Unionidae</taxon>
        <taxon>Unioninae</taxon>
        <taxon>Sinanodonta</taxon>
    </lineage>
</organism>